<dbReference type="AlphaFoldDB" id="A0A1M7BR38"/>
<dbReference type="OrthoDB" id="4324016at2"/>
<name>A0A1M7BR38_9ACTN</name>
<reference evidence="1 2" key="1">
    <citation type="submission" date="2016-11" db="EMBL/GenBank/DDBJ databases">
        <authorList>
            <person name="Jaros S."/>
            <person name="Januszkiewicz K."/>
            <person name="Wedrychowicz H."/>
        </authorList>
    </citation>
    <scope>NUCLEOTIDE SEQUENCE [LARGE SCALE GENOMIC DNA]</scope>
    <source>
        <strain evidence="1 2">CGMCC 4.2025</strain>
    </source>
</reference>
<dbReference type="Proteomes" id="UP000184111">
    <property type="component" value="Unassembled WGS sequence"/>
</dbReference>
<keyword evidence="2" id="KW-1185">Reference proteome</keyword>
<evidence type="ECO:0000313" key="1">
    <source>
        <dbReference type="EMBL" id="SHL57336.1"/>
    </source>
</evidence>
<protein>
    <submittedName>
        <fullName evidence="1">Uncharacterized protein</fullName>
    </submittedName>
</protein>
<gene>
    <name evidence="1" type="ORF">SAMN05216499_1055</name>
</gene>
<accession>A0A1M7BR38</accession>
<organism evidence="1 2">
    <name type="scientific">Actinacidiphila paucisporea</name>
    <dbReference type="NCBI Taxonomy" id="310782"/>
    <lineage>
        <taxon>Bacteria</taxon>
        <taxon>Bacillati</taxon>
        <taxon>Actinomycetota</taxon>
        <taxon>Actinomycetes</taxon>
        <taxon>Kitasatosporales</taxon>
        <taxon>Streptomycetaceae</taxon>
        <taxon>Actinacidiphila</taxon>
    </lineage>
</organism>
<dbReference type="STRING" id="310782.SAMN05216499_1055"/>
<evidence type="ECO:0000313" key="2">
    <source>
        <dbReference type="Proteomes" id="UP000184111"/>
    </source>
</evidence>
<sequence length="256" mass="27536">MDVNVKVLLTDTAAAEVSGPPLSAPTRLRPVDASLSVGGGAEPADRERELAETFGSAPWLWAEADTVRFRAADRRLRSLFLRLPDLPSPDPLLCEQWTVAPVATGGLVADRAEDFALPAAAYRWTDPAGRHLVCLGADPRTRADAQRIAVRIADGTHLLLSDGLVTGWMVTDPARYLADGWEEPPATPPDATTALLLRDCLALTEGPAYDLLDSGDEASCARLRDLDRRVRAHTAADPARMSVLGKAVERLLEDVC</sequence>
<dbReference type="EMBL" id="FRBI01000005">
    <property type="protein sequence ID" value="SHL57336.1"/>
    <property type="molecule type" value="Genomic_DNA"/>
</dbReference>
<proteinExistence type="predicted"/>
<dbReference type="RefSeq" id="WP_073496262.1">
    <property type="nucleotide sequence ID" value="NZ_FRBI01000005.1"/>
</dbReference>